<dbReference type="Gene3D" id="3.40.50.80">
    <property type="entry name" value="Nucleotide-binding domain of ferredoxin-NADP reductase (FNR) module"/>
    <property type="match status" value="1"/>
</dbReference>
<proteinExistence type="inferred from homology"/>
<name>A0ABV3XLT7_9ACTN</name>
<reference evidence="4 5" key="1">
    <citation type="submission" date="2024-06" db="EMBL/GenBank/DDBJ databases">
        <title>Draft genome sequence of Geodermatophilus badlandi, a novel member of the Geodermatophilaceae isolated from badland sedimentary rocks in the Red desert, Wyoming, USA.</title>
        <authorList>
            <person name="Ben Tekaya S."/>
            <person name="Nouioui I."/>
            <person name="Flores G.M."/>
            <person name="Shaal M.N."/>
            <person name="Bredoire F."/>
            <person name="Basile F."/>
            <person name="Van Diepen L."/>
            <person name="Ward N.L."/>
        </authorList>
    </citation>
    <scope>NUCLEOTIDE SEQUENCE [LARGE SCALE GENOMIC DNA]</scope>
    <source>
        <strain evidence="4 5">WL48A</strain>
    </source>
</reference>
<dbReference type="InterPro" id="IPR001433">
    <property type="entry name" value="OxRdtase_FAD/NAD-bd"/>
</dbReference>
<dbReference type="InterPro" id="IPR001041">
    <property type="entry name" value="2Fe-2S_ferredoxin-type"/>
</dbReference>
<comment type="similarity">
    <text evidence="1">Belongs to the cytochrome P450 family.</text>
</comment>
<organism evidence="4 5">
    <name type="scientific">Geodermatophilus maliterrae</name>
    <dbReference type="NCBI Taxonomy" id="3162531"/>
    <lineage>
        <taxon>Bacteria</taxon>
        <taxon>Bacillati</taxon>
        <taxon>Actinomycetota</taxon>
        <taxon>Actinomycetes</taxon>
        <taxon>Geodermatophilales</taxon>
        <taxon>Geodermatophilaceae</taxon>
        <taxon>Geodermatophilus</taxon>
    </lineage>
</organism>
<dbReference type="InterPro" id="IPR012675">
    <property type="entry name" value="Beta-grasp_dom_sf"/>
</dbReference>
<dbReference type="Proteomes" id="UP001560045">
    <property type="component" value="Unassembled WGS sequence"/>
</dbReference>
<dbReference type="PANTHER" id="PTHR46696:SF6">
    <property type="entry name" value="P450, PUTATIVE (EUROFUNG)-RELATED"/>
    <property type="match status" value="1"/>
</dbReference>
<evidence type="ECO:0000313" key="5">
    <source>
        <dbReference type="Proteomes" id="UP001560045"/>
    </source>
</evidence>
<dbReference type="PANTHER" id="PTHR46696">
    <property type="entry name" value="P450, PUTATIVE (EUROFUNG)-RELATED"/>
    <property type="match status" value="1"/>
</dbReference>
<evidence type="ECO:0000256" key="1">
    <source>
        <dbReference type="ARBA" id="ARBA00010617"/>
    </source>
</evidence>
<dbReference type="Pfam" id="PF00111">
    <property type="entry name" value="Fer2"/>
    <property type="match status" value="1"/>
</dbReference>
<dbReference type="InterPro" id="IPR036010">
    <property type="entry name" value="2Fe-2S_ferredoxin-like_sf"/>
</dbReference>
<dbReference type="InterPro" id="IPR017938">
    <property type="entry name" value="Riboflavin_synthase-like_b-brl"/>
</dbReference>
<dbReference type="Gene3D" id="1.10.630.10">
    <property type="entry name" value="Cytochrome P450"/>
    <property type="match status" value="1"/>
</dbReference>
<accession>A0ABV3XLT7</accession>
<dbReference type="InterPro" id="IPR017972">
    <property type="entry name" value="Cyt_P450_CS"/>
</dbReference>
<dbReference type="Gene3D" id="3.10.20.30">
    <property type="match status" value="1"/>
</dbReference>
<dbReference type="SUPFAM" id="SSF63380">
    <property type="entry name" value="Riboflavin synthase domain-like"/>
    <property type="match status" value="1"/>
</dbReference>
<dbReference type="EMBL" id="JBFNXQ010000138">
    <property type="protein sequence ID" value="MEX5721552.1"/>
    <property type="molecule type" value="Genomic_DNA"/>
</dbReference>
<dbReference type="InterPro" id="IPR001128">
    <property type="entry name" value="Cyt_P450"/>
</dbReference>
<dbReference type="SUPFAM" id="SSF54292">
    <property type="entry name" value="2Fe-2S ferredoxin-like"/>
    <property type="match status" value="1"/>
</dbReference>
<dbReference type="Gene3D" id="2.40.30.10">
    <property type="entry name" value="Translation factors"/>
    <property type="match status" value="1"/>
</dbReference>
<dbReference type="Pfam" id="PF00067">
    <property type="entry name" value="p450"/>
    <property type="match status" value="1"/>
</dbReference>
<dbReference type="InterPro" id="IPR002397">
    <property type="entry name" value="Cyt_P450_B"/>
</dbReference>
<evidence type="ECO:0000259" key="3">
    <source>
        <dbReference type="PROSITE" id="PS51384"/>
    </source>
</evidence>
<comment type="caution">
    <text evidence="4">The sequence shown here is derived from an EMBL/GenBank/DDBJ whole genome shotgun (WGS) entry which is preliminary data.</text>
</comment>
<dbReference type="CDD" id="cd00207">
    <property type="entry name" value="fer2"/>
    <property type="match status" value="1"/>
</dbReference>
<dbReference type="PROSITE" id="PS00086">
    <property type="entry name" value="CYTOCHROME_P450"/>
    <property type="match status" value="1"/>
</dbReference>
<dbReference type="RefSeq" id="WP_369210352.1">
    <property type="nucleotide sequence ID" value="NZ_JBFNXQ010000138.1"/>
</dbReference>
<gene>
    <name evidence="4" type="ORF">ABQ292_24660</name>
</gene>
<feature type="domain" description="2Fe-2S ferredoxin-type" evidence="2">
    <location>
        <begin position="672"/>
        <end position="757"/>
    </location>
</feature>
<dbReference type="CDD" id="cd06185">
    <property type="entry name" value="PDR_like"/>
    <property type="match status" value="1"/>
</dbReference>
<dbReference type="PROSITE" id="PS51384">
    <property type="entry name" value="FAD_FR"/>
    <property type="match status" value="1"/>
</dbReference>
<dbReference type="InterPro" id="IPR006058">
    <property type="entry name" value="2Fe2S_fd_BS"/>
</dbReference>
<dbReference type="InterPro" id="IPR017927">
    <property type="entry name" value="FAD-bd_FR_type"/>
</dbReference>
<evidence type="ECO:0000259" key="2">
    <source>
        <dbReference type="PROSITE" id="PS51085"/>
    </source>
</evidence>
<dbReference type="SUPFAM" id="SSF52343">
    <property type="entry name" value="Ferredoxin reductase-like, C-terminal NADP-linked domain"/>
    <property type="match status" value="1"/>
</dbReference>
<sequence length="757" mass="82868">MAETATAAPATAEDYDPFRPDFYTSDPFGVYRRLRNEAPVAYNERWGWWVLTRFEDVRAAALDADTFRSFEGMDIDDSRLEQVPPGSIGSMDNPRHDQVRSVVQPYFLPRRIAQLEDGIRAVVRDLVGSWRDRAAGGRATVDLAQELAWPMPFDVFFHLMGLPSRHADDPLDRARREQLEHWTHELKDRVPGTPHLTPVARAATAGVQQFFIDLLEDRRRAARDDLVTAFVEADIDGVPFVDAQVTPNSEVSGLMMILFLGGVESTAGLTGTLFRLLAENPDQRALLQADPSLIPAAVEEAMRLITPLQLTARTTSREVTLHGVTIPAGGRVVLVMGAANRDERQFPDPDRFDITRPRGRHLGFGEGVHGCLGAPLARLEARIALEEALPVLGDYEPAGPPTFYPSSPNMYVWKNLPVTFGRTARRPHVEAVSHRTTTVTLTTAEFEAEARVAAKREVADGVVALTLRDAGDRPLPAWEPGAHVDLVLDGTPTRQYSLCGDPADHSEYRLGVLRDPDGRGSSLFVHDRLQAGDTVRVRGPRNNFPLVDSPRYLFIAGGIGITPILAMIRAAEAAGADWRLVYGGRHRASMAFLDELAVYGDRVSVRPQDETGLLDLEALLGTPQPDTLVYCCGPEPLLAAVEEHCGGWPRGALHVERFAPRPQGEPARTESFEVELARSELTLTVPPDRSILSVVEEAGVGVLSSCAEGTCGTCETAVLGGVPDHRDSVLGPDEREANDCMMICVSRSSGPRLVLDL</sequence>
<keyword evidence="5" id="KW-1185">Reference proteome</keyword>
<dbReference type="Pfam" id="PF00175">
    <property type="entry name" value="NAD_binding_1"/>
    <property type="match status" value="1"/>
</dbReference>
<dbReference type="SUPFAM" id="SSF48264">
    <property type="entry name" value="Cytochrome P450"/>
    <property type="match status" value="1"/>
</dbReference>
<dbReference type="InterPro" id="IPR036396">
    <property type="entry name" value="Cyt_P450_sf"/>
</dbReference>
<dbReference type="PRINTS" id="PR00359">
    <property type="entry name" value="BP450"/>
</dbReference>
<dbReference type="InterPro" id="IPR039261">
    <property type="entry name" value="FNR_nucleotide-bd"/>
</dbReference>
<evidence type="ECO:0000313" key="4">
    <source>
        <dbReference type="EMBL" id="MEX5721552.1"/>
    </source>
</evidence>
<dbReference type="PROSITE" id="PS00197">
    <property type="entry name" value="2FE2S_FER_1"/>
    <property type="match status" value="1"/>
</dbReference>
<protein>
    <submittedName>
        <fullName evidence="4">Cytochrome P450</fullName>
    </submittedName>
</protein>
<feature type="domain" description="FAD-binding FR-type" evidence="3">
    <location>
        <begin position="445"/>
        <end position="547"/>
    </location>
</feature>
<dbReference type="PROSITE" id="PS51085">
    <property type="entry name" value="2FE2S_FER_2"/>
    <property type="match status" value="1"/>
</dbReference>